<organism evidence="2 3">
    <name type="scientific">Gossypium anomalum</name>
    <dbReference type="NCBI Taxonomy" id="47600"/>
    <lineage>
        <taxon>Eukaryota</taxon>
        <taxon>Viridiplantae</taxon>
        <taxon>Streptophyta</taxon>
        <taxon>Embryophyta</taxon>
        <taxon>Tracheophyta</taxon>
        <taxon>Spermatophyta</taxon>
        <taxon>Magnoliopsida</taxon>
        <taxon>eudicotyledons</taxon>
        <taxon>Gunneridae</taxon>
        <taxon>Pentapetalae</taxon>
        <taxon>rosids</taxon>
        <taxon>malvids</taxon>
        <taxon>Malvales</taxon>
        <taxon>Malvaceae</taxon>
        <taxon>Malvoideae</taxon>
        <taxon>Gossypium</taxon>
    </lineage>
</organism>
<dbReference type="InterPro" id="IPR002156">
    <property type="entry name" value="RNaseH_domain"/>
</dbReference>
<evidence type="ECO:0000313" key="2">
    <source>
        <dbReference type="EMBL" id="KAG8475925.1"/>
    </source>
</evidence>
<dbReference type="GO" id="GO:0004523">
    <property type="term" value="F:RNA-DNA hybrid ribonuclease activity"/>
    <property type="evidence" value="ECO:0007669"/>
    <property type="project" value="InterPro"/>
</dbReference>
<evidence type="ECO:0000259" key="1">
    <source>
        <dbReference type="Pfam" id="PF13456"/>
    </source>
</evidence>
<comment type="caution">
    <text evidence="2">The sequence shown here is derived from an EMBL/GenBank/DDBJ whole genome shotgun (WGS) entry which is preliminary data.</text>
</comment>
<keyword evidence="3" id="KW-1185">Reference proteome</keyword>
<dbReference type="PANTHER" id="PTHR47074">
    <property type="entry name" value="BNAC02G40300D PROTEIN"/>
    <property type="match status" value="1"/>
</dbReference>
<dbReference type="PANTHER" id="PTHR47074:SF61">
    <property type="entry name" value="RNASE H TYPE-1 DOMAIN-CONTAINING PROTEIN"/>
    <property type="match status" value="1"/>
</dbReference>
<proteinExistence type="predicted"/>
<evidence type="ECO:0000313" key="3">
    <source>
        <dbReference type="Proteomes" id="UP000701853"/>
    </source>
</evidence>
<accession>A0A8J6CMP4</accession>
<gene>
    <name evidence="2" type="ORF">CXB51_032702</name>
</gene>
<name>A0A8J6CMP4_9ROSI</name>
<dbReference type="CDD" id="cd06222">
    <property type="entry name" value="RNase_H_like"/>
    <property type="match status" value="1"/>
</dbReference>
<dbReference type="OrthoDB" id="986023at2759"/>
<reference evidence="2 3" key="1">
    <citation type="journal article" date="2021" name="bioRxiv">
        <title>The Gossypium anomalum genome as a resource for cotton improvement and evolutionary analysis of hybrid incompatibility.</title>
        <authorList>
            <person name="Grover C.E."/>
            <person name="Yuan D."/>
            <person name="Arick M.A."/>
            <person name="Miller E.R."/>
            <person name="Hu G."/>
            <person name="Peterson D.G."/>
            <person name="Wendel J.F."/>
            <person name="Udall J.A."/>
        </authorList>
    </citation>
    <scope>NUCLEOTIDE SEQUENCE [LARGE SCALE GENOMIC DNA]</scope>
    <source>
        <strain evidence="2">JFW-Udall</strain>
        <tissue evidence="2">Leaf</tissue>
    </source>
</reference>
<dbReference type="SUPFAM" id="SSF53098">
    <property type="entry name" value="Ribonuclease H-like"/>
    <property type="match status" value="1"/>
</dbReference>
<dbReference type="Proteomes" id="UP000701853">
    <property type="component" value="Chromosome 12"/>
</dbReference>
<feature type="domain" description="RNase H type-1" evidence="1">
    <location>
        <begin position="81"/>
        <end position="128"/>
    </location>
</feature>
<dbReference type="InterPro" id="IPR044730">
    <property type="entry name" value="RNase_H-like_dom_plant"/>
</dbReference>
<protein>
    <recommendedName>
        <fullName evidence="1">RNase H type-1 domain-containing protein</fullName>
    </recommendedName>
</protein>
<dbReference type="Pfam" id="PF13456">
    <property type="entry name" value="RVT_3"/>
    <property type="match status" value="1"/>
</dbReference>
<dbReference type="GO" id="GO:0003676">
    <property type="term" value="F:nucleic acid binding"/>
    <property type="evidence" value="ECO:0007669"/>
    <property type="project" value="InterPro"/>
</dbReference>
<dbReference type="InterPro" id="IPR012337">
    <property type="entry name" value="RNaseH-like_sf"/>
</dbReference>
<dbReference type="AlphaFoldDB" id="A0A8J6CMP4"/>
<sequence>MAQFNIALLAKQGWRLLAHPNSLVAKVLNAKYFPENDFLNSRFRNRSSISAKFFVGRFGLSGETVTLGYMKTQIDQVVKVNFDGAYDARNHQSASGIMVRDSKGHVLISFTEFHRGVASPFAAEPIACPKATQIGAYIHDIHEMKSRGRKISFVHIPRLANGLAHTLATESIKRREEMYLIESIPSYAEGIMRSEWVQEPD</sequence>
<dbReference type="EMBL" id="JAHUZN010000012">
    <property type="protein sequence ID" value="KAG8475925.1"/>
    <property type="molecule type" value="Genomic_DNA"/>
</dbReference>
<dbReference type="InterPro" id="IPR052929">
    <property type="entry name" value="RNase_H-like_EbsB-rel"/>
</dbReference>